<evidence type="ECO:0000313" key="1">
    <source>
        <dbReference type="EMBL" id="MBW4866693.1"/>
    </source>
</evidence>
<dbReference type="EMBL" id="JAHXRF010000020">
    <property type="protein sequence ID" value="MBW4866693.1"/>
    <property type="molecule type" value="Genomic_DNA"/>
</dbReference>
<dbReference type="Proteomes" id="UP001196873">
    <property type="component" value="Unassembled WGS sequence"/>
</dbReference>
<protein>
    <submittedName>
        <fullName evidence="1">Uncharacterized protein</fullName>
    </submittedName>
</protein>
<dbReference type="AlphaFoldDB" id="A0AAW4NNT2"/>
<comment type="caution">
    <text evidence="1">The sequence shown here is derived from an EMBL/GenBank/DDBJ whole genome shotgun (WGS) entry which is preliminary data.</text>
</comment>
<gene>
    <name evidence="1" type="ORF">KZY68_11940</name>
</gene>
<proteinExistence type="predicted"/>
<dbReference type="RefSeq" id="WP_219426652.1">
    <property type="nucleotide sequence ID" value="NZ_CAUVMP010000009.1"/>
</dbReference>
<accession>A0AAW4NNT2</accession>
<organism evidence="1 2">
    <name type="scientific">Segatella salivae</name>
    <dbReference type="NCBI Taxonomy" id="228604"/>
    <lineage>
        <taxon>Bacteria</taxon>
        <taxon>Pseudomonadati</taxon>
        <taxon>Bacteroidota</taxon>
        <taxon>Bacteroidia</taxon>
        <taxon>Bacteroidales</taxon>
        <taxon>Prevotellaceae</taxon>
        <taxon>Segatella</taxon>
    </lineage>
</organism>
<name>A0AAW4NNT2_9BACT</name>
<reference evidence="1" key="1">
    <citation type="submission" date="2021-07" db="EMBL/GenBank/DDBJ databases">
        <title>Genomic diversity and antimicrobial resistance of Prevotella spp. isolated from chronic lung disease airways.</title>
        <authorList>
            <person name="Webb K.A."/>
            <person name="Olagoke O.S."/>
            <person name="Baird T."/>
            <person name="Neill J."/>
            <person name="Pham A."/>
            <person name="Wells T.J."/>
            <person name="Ramsay K.A."/>
            <person name="Bell S.C."/>
            <person name="Sarovich D.S."/>
            <person name="Price E.P."/>
        </authorList>
    </citation>
    <scope>NUCLEOTIDE SEQUENCE</scope>
    <source>
        <strain evidence="1">SCHI0047.S.3</strain>
    </source>
</reference>
<sequence length="190" mass="22163">MTTIENLLKKLDGVRVHTAGTGSIYVYYNNLKVRVSDHEPNFGAPNRHNDKCFYLKDIDGQIFDIYNVVEEVAEYLEIEIKGTLKGMITKHLNAEMKLSEERFKFHLAAEKEREEAVAVYNAKCEKLKAIVDANKEEVEKMWNEADAYGDQASNGDKRRKRRSKMFNRLFTARFGFEPINLEIRKYLMNE</sequence>
<evidence type="ECO:0000313" key="2">
    <source>
        <dbReference type="Proteomes" id="UP001196873"/>
    </source>
</evidence>